<accession>A0A6L3N5F9</accession>
<proteinExistence type="predicted"/>
<reference evidence="1 2" key="1">
    <citation type="submission" date="2019-09" db="EMBL/GenBank/DDBJ databases">
        <title>Draft genome sequences of 48 bacterial type strains from the CCUG.</title>
        <authorList>
            <person name="Tunovic T."/>
            <person name="Pineiro-Iglesias B."/>
            <person name="Unosson C."/>
            <person name="Inganas E."/>
            <person name="Ohlen M."/>
            <person name="Cardew S."/>
            <person name="Jensie-Markopoulos S."/>
            <person name="Salva-Serra F."/>
            <person name="Jaen-Luchoro D."/>
            <person name="Karlsson R."/>
            <person name="Svensson-Stadler L."/>
            <person name="Chun J."/>
            <person name="Moore E."/>
        </authorList>
    </citation>
    <scope>NUCLEOTIDE SEQUENCE [LARGE SCALE GENOMIC DNA]</scope>
    <source>
        <strain evidence="1 2">CCUG 65686</strain>
    </source>
</reference>
<organism evidence="1 2">
    <name type="scientific">Burkholderia stagnalis</name>
    <dbReference type="NCBI Taxonomy" id="1503054"/>
    <lineage>
        <taxon>Bacteria</taxon>
        <taxon>Pseudomonadati</taxon>
        <taxon>Pseudomonadota</taxon>
        <taxon>Betaproteobacteria</taxon>
        <taxon>Burkholderiales</taxon>
        <taxon>Burkholderiaceae</taxon>
        <taxon>Burkholderia</taxon>
        <taxon>Burkholderia cepacia complex</taxon>
    </lineage>
</organism>
<sequence>MLFEDMEEKLSLTILDRNNPDHKKTYYFDSEIDREMFVKALEISLKEKIDTSKYHKHVKAQE</sequence>
<protein>
    <submittedName>
        <fullName evidence="1">Uncharacterized protein</fullName>
    </submittedName>
</protein>
<gene>
    <name evidence="1" type="ORF">F7R25_03970</name>
</gene>
<comment type="caution">
    <text evidence="1">The sequence shown here is derived from an EMBL/GenBank/DDBJ whole genome shotgun (WGS) entry which is preliminary data.</text>
</comment>
<dbReference type="Proteomes" id="UP000473470">
    <property type="component" value="Unassembled WGS sequence"/>
</dbReference>
<dbReference type="RefSeq" id="WP_150998394.1">
    <property type="nucleotide sequence ID" value="NZ_CABVPM010000001.1"/>
</dbReference>
<evidence type="ECO:0000313" key="1">
    <source>
        <dbReference type="EMBL" id="KAB0640661.1"/>
    </source>
</evidence>
<evidence type="ECO:0000313" key="2">
    <source>
        <dbReference type="Proteomes" id="UP000473470"/>
    </source>
</evidence>
<name>A0A6L3N5F9_9BURK</name>
<dbReference type="AlphaFoldDB" id="A0A6L3N5F9"/>
<dbReference type="EMBL" id="VZOK01000004">
    <property type="protein sequence ID" value="KAB0640661.1"/>
    <property type="molecule type" value="Genomic_DNA"/>
</dbReference>